<gene>
    <name evidence="1" type="ORF">LCGC14_3083960</name>
</gene>
<name>A0A0F8X130_9ZZZZ</name>
<dbReference type="EMBL" id="LAZR01065957">
    <property type="protein sequence ID" value="KKK54510.1"/>
    <property type="molecule type" value="Genomic_DNA"/>
</dbReference>
<feature type="non-terminal residue" evidence="1">
    <location>
        <position position="1"/>
    </location>
</feature>
<organism evidence="1">
    <name type="scientific">marine sediment metagenome</name>
    <dbReference type="NCBI Taxonomy" id="412755"/>
    <lineage>
        <taxon>unclassified sequences</taxon>
        <taxon>metagenomes</taxon>
        <taxon>ecological metagenomes</taxon>
    </lineage>
</organism>
<dbReference type="AlphaFoldDB" id="A0A0F8X130"/>
<accession>A0A0F8X130</accession>
<reference evidence="1" key="1">
    <citation type="journal article" date="2015" name="Nature">
        <title>Complex archaea that bridge the gap between prokaryotes and eukaryotes.</title>
        <authorList>
            <person name="Spang A."/>
            <person name="Saw J.H."/>
            <person name="Jorgensen S.L."/>
            <person name="Zaremba-Niedzwiedzka K."/>
            <person name="Martijn J."/>
            <person name="Lind A.E."/>
            <person name="van Eijk R."/>
            <person name="Schleper C."/>
            <person name="Guy L."/>
            <person name="Ettema T.J."/>
        </authorList>
    </citation>
    <scope>NUCLEOTIDE SEQUENCE</scope>
</reference>
<proteinExistence type="predicted"/>
<sequence length="172" mass="20081">WILGHVPIPLQSIVDERDRKVWEGLLQSLGIGTFQYRTAAERLAGQYVGDLMPSRGTTAEQRKKSRFRRQLITRIQAGDKAARKEALAALRDKTINQNDYSIILRDSRRPRIYNLVNRLPLEQAMDVWEKASKEERKAIYTLMLRKRSLLMNETPERRAILEARLNKLLRGR</sequence>
<evidence type="ECO:0000313" key="1">
    <source>
        <dbReference type="EMBL" id="KKK54510.1"/>
    </source>
</evidence>
<comment type="caution">
    <text evidence="1">The sequence shown here is derived from an EMBL/GenBank/DDBJ whole genome shotgun (WGS) entry which is preliminary data.</text>
</comment>
<protein>
    <submittedName>
        <fullName evidence="1">Uncharacterized protein</fullName>
    </submittedName>
</protein>